<keyword evidence="1" id="KW-0472">Membrane</keyword>
<keyword evidence="1" id="KW-1133">Transmembrane helix</keyword>
<keyword evidence="1" id="KW-0812">Transmembrane</keyword>
<dbReference type="AlphaFoldDB" id="A0A0J8R578"/>
<sequence length="133" mass="15429">MSKQVVIVVTYFAGIVAIFSTRNYYKRRGLTDHRIEDSAEPPAFATWMASSEVDQKFLGHFATATSHTNPFLSGMLYKILGLSVVLSKKLLRARKLRRLDPTRETKSLHLYHHILWLSREGLIMVNNISFRWY</sequence>
<dbReference type="Proteomes" id="UP000054559">
    <property type="component" value="Unassembled WGS sequence"/>
</dbReference>
<dbReference type="STRING" id="454286.A0A0J8R578"/>
<name>A0A0J8R578_COCIT</name>
<dbReference type="EMBL" id="DS268167">
    <property type="protein sequence ID" value="KMU78868.1"/>
    <property type="molecule type" value="Genomic_DNA"/>
</dbReference>
<feature type="transmembrane region" description="Helical" evidence="1">
    <location>
        <begin position="6"/>
        <end position="25"/>
    </location>
</feature>
<protein>
    <submittedName>
        <fullName evidence="2">Uncharacterized protein</fullName>
    </submittedName>
</protein>
<organism evidence="2 3">
    <name type="scientific">Coccidioides immitis RMSCC 3703</name>
    <dbReference type="NCBI Taxonomy" id="454286"/>
    <lineage>
        <taxon>Eukaryota</taxon>
        <taxon>Fungi</taxon>
        <taxon>Dikarya</taxon>
        <taxon>Ascomycota</taxon>
        <taxon>Pezizomycotina</taxon>
        <taxon>Eurotiomycetes</taxon>
        <taxon>Eurotiomycetidae</taxon>
        <taxon>Onygenales</taxon>
        <taxon>Onygenaceae</taxon>
        <taxon>Coccidioides</taxon>
    </lineage>
</organism>
<accession>A0A0J8R578</accession>
<evidence type="ECO:0000256" key="1">
    <source>
        <dbReference type="SAM" id="Phobius"/>
    </source>
</evidence>
<evidence type="ECO:0000313" key="2">
    <source>
        <dbReference type="EMBL" id="KMU78868.1"/>
    </source>
</evidence>
<evidence type="ECO:0000313" key="3">
    <source>
        <dbReference type="Proteomes" id="UP000054559"/>
    </source>
</evidence>
<reference evidence="3" key="1">
    <citation type="journal article" date="2010" name="Genome Res.">
        <title>Population genomic sequencing of Coccidioides fungi reveals recent hybridization and transposon control.</title>
        <authorList>
            <person name="Neafsey D.E."/>
            <person name="Barker B.M."/>
            <person name="Sharpton T.J."/>
            <person name="Stajich J.E."/>
            <person name="Park D.J."/>
            <person name="Whiston E."/>
            <person name="Hung C.-Y."/>
            <person name="McMahan C."/>
            <person name="White J."/>
            <person name="Sykes S."/>
            <person name="Heiman D."/>
            <person name="Young S."/>
            <person name="Zeng Q."/>
            <person name="Abouelleil A."/>
            <person name="Aftuck L."/>
            <person name="Bessette D."/>
            <person name="Brown A."/>
            <person name="FitzGerald M."/>
            <person name="Lui A."/>
            <person name="Macdonald J.P."/>
            <person name="Priest M."/>
            <person name="Orbach M.J."/>
            <person name="Galgiani J.N."/>
            <person name="Kirkland T.N."/>
            <person name="Cole G.T."/>
            <person name="Birren B.W."/>
            <person name="Henn M.R."/>
            <person name="Taylor J.W."/>
            <person name="Rounsley S.D."/>
        </authorList>
    </citation>
    <scope>NUCLEOTIDE SEQUENCE [LARGE SCALE GENOMIC DNA]</scope>
    <source>
        <strain evidence="3">RMSCC 3703</strain>
    </source>
</reference>
<proteinExistence type="predicted"/>
<gene>
    <name evidence="2" type="ORF">CISG_07385</name>
</gene>